<keyword evidence="1" id="KW-0472">Membrane</keyword>
<feature type="transmembrane region" description="Helical" evidence="1">
    <location>
        <begin position="45"/>
        <end position="65"/>
    </location>
</feature>
<feature type="transmembrane region" description="Helical" evidence="1">
    <location>
        <begin position="116"/>
        <end position="135"/>
    </location>
</feature>
<feature type="transmembrane region" description="Helical" evidence="1">
    <location>
        <begin position="12"/>
        <end position="39"/>
    </location>
</feature>
<gene>
    <name evidence="3" type="ORF">HH1059_22880</name>
</gene>
<reference evidence="3" key="1">
    <citation type="submission" date="2016-02" db="EMBL/GenBank/DDBJ databases">
        <title>Halorhodospira halochloris DSM-1059 complete genome, version 2.</title>
        <authorList>
            <person name="Tsukatani Y."/>
        </authorList>
    </citation>
    <scope>NUCLEOTIDE SEQUENCE</scope>
    <source>
        <strain evidence="3">DSM 1059</strain>
    </source>
</reference>
<evidence type="ECO:0000313" key="3">
    <source>
        <dbReference type="EMBL" id="BAU56358.1"/>
    </source>
</evidence>
<accession>A0A0X8X7F1</accession>
<keyword evidence="1" id="KW-1133">Transmembrane helix</keyword>
<feature type="transmembrane region" description="Helical" evidence="1">
    <location>
        <begin position="155"/>
        <end position="173"/>
    </location>
</feature>
<dbReference type="RefSeq" id="WP_096406102.1">
    <property type="nucleotide sequence ID" value="NZ_JAJNRA010000001.1"/>
</dbReference>
<evidence type="ECO:0000256" key="1">
    <source>
        <dbReference type="SAM" id="Phobius"/>
    </source>
</evidence>
<evidence type="ECO:0000259" key="2">
    <source>
        <dbReference type="Pfam" id="PF09335"/>
    </source>
</evidence>
<keyword evidence="4" id="KW-1185">Reference proteome</keyword>
<feature type="domain" description="VTT" evidence="2">
    <location>
        <begin position="29"/>
        <end position="141"/>
    </location>
</feature>
<organism evidence="3 4">
    <name type="scientific">Halorhodospira halochloris</name>
    <name type="common">Ectothiorhodospira halochloris</name>
    <dbReference type="NCBI Taxonomy" id="1052"/>
    <lineage>
        <taxon>Bacteria</taxon>
        <taxon>Pseudomonadati</taxon>
        <taxon>Pseudomonadota</taxon>
        <taxon>Gammaproteobacteria</taxon>
        <taxon>Chromatiales</taxon>
        <taxon>Ectothiorhodospiraceae</taxon>
        <taxon>Halorhodospira</taxon>
    </lineage>
</organism>
<dbReference type="Pfam" id="PF09335">
    <property type="entry name" value="VTT_dom"/>
    <property type="match status" value="1"/>
</dbReference>
<dbReference type="GO" id="GO:0005886">
    <property type="term" value="C:plasma membrane"/>
    <property type="evidence" value="ECO:0007669"/>
    <property type="project" value="UniProtKB-ARBA"/>
</dbReference>
<protein>
    <submittedName>
        <fullName evidence="3">DedA family protein</fullName>
    </submittedName>
</protein>
<dbReference type="KEGG" id="hhk:HH1059_22880"/>
<sequence length="190" mass="20405">MALGDAMAERQWLLLVVVVAQAALFTLALPGSLALWVVAPFYPPLLSTITLTLGSTLGAVGAYHFSLHFGRAAITPESRWVRLLSRHGDFLSQCAVRAMPGFPHAPINYAGGLLKLPLFSFALAACIGLGLKSGVYSFAVYEAVEVAEEGRIDRGAIGVVFVLFVLFLSGAALRHWFVNREEAESSEQGK</sequence>
<dbReference type="OrthoDB" id="6364240at2"/>
<proteinExistence type="predicted"/>
<dbReference type="AlphaFoldDB" id="A0A0X8X7F1"/>
<name>A0A0X8X7F1_HALHR</name>
<dbReference type="EMBL" id="AP017372">
    <property type="protein sequence ID" value="BAU56358.1"/>
    <property type="molecule type" value="Genomic_DNA"/>
</dbReference>
<evidence type="ECO:0000313" key="4">
    <source>
        <dbReference type="Proteomes" id="UP000218890"/>
    </source>
</evidence>
<dbReference type="Proteomes" id="UP000218890">
    <property type="component" value="Chromosome"/>
</dbReference>
<dbReference type="InterPro" id="IPR032816">
    <property type="entry name" value="VTT_dom"/>
</dbReference>
<keyword evidence="1" id="KW-0812">Transmembrane</keyword>